<dbReference type="EC" id="5.1.1.3" evidence="2 8"/>
<dbReference type="PANTHER" id="PTHR21198">
    <property type="entry name" value="GLUTAMATE RACEMASE"/>
    <property type="match status" value="1"/>
</dbReference>
<gene>
    <name evidence="8" type="primary">murI</name>
    <name evidence="9" type="ordered locus">Ilyop_0410</name>
</gene>
<dbReference type="Pfam" id="PF01177">
    <property type="entry name" value="Asp_Glu_race"/>
    <property type="match status" value="1"/>
</dbReference>
<evidence type="ECO:0000256" key="7">
    <source>
        <dbReference type="ARBA" id="ARBA00070053"/>
    </source>
</evidence>
<keyword evidence="5 8" id="KW-0413">Isomerase</keyword>
<dbReference type="HOGENOM" id="CLU_052344_0_2_0"/>
<evidence type="ECO:0000313" key="10">
    <source>
        <dbReference type="Proteomes" id="UP000006875"/>
    </source>
</evidence>
<dbReference type="PANTHER" id="PTHR21198:SF2">
    <property type="entry name" value="GLUTAMATE RACEMASE"/>
    <property type="match status" value="1"/>
</dbReference>
<reference evidence="9 10" key="1">
    <citation type="journal article" date="2010" name="Stand. Genomic Sci.">
        <title>Complete genome sequence of Ilyobacter polytropus type strain (CuHbu1).</title>
        <authorList>
            <person name="Sikorski J."/>
            <person name="Chertkov O."/>
            <person name="Lapidus A."/>
            <person name="Nolan M."/>
            <person name="Lucas S."/>
            <person name="Del Rio T.G."/>
            <person name="Tice H."/>
            <person name="Cheng J.F."/>
            <person name="Tapia R."/>
            <person name="Han C."/>
            <person name="Goodwin L."/>
            <person name="Pitluck S."/>
            <person name="Liolios K."/>
            <person name="Ivanova N."/>
            <person name="Mavromatis K."/>
            <person name="Mikhailova N."/>
            <person name="Pati A."/>
            <person name="Chen A."/>
            <person name="Palaniappan K."/>
            <person name="Land M."/>
            <person name="Hauser L."/>
            <person name="Chang Y.J."/>
            <person name="Jeffries C.D."/>
            <person name="Brambilla E."/>
            <person name="Yasawong M."/>
            <person name="Rohde M."/>
            <person name="Pukall R."/>
            <person name="Spring S."/>
            <person name="Goker M."/>
            <person name="Woyke T."/>
            <person name="Bristow J."/>
            <person name="Eisen J.A."/>
            <person name="Markowitz V."/>
            <person name="Hugenholtz P."/>
            <person name="Kyrpides N.C."/>
            <person name="Klenk H.P."/>
        </authorList>
    </citation>
    <scope>NUCLEOTIDE SEQUENCE [LARGE SCALE GENOMIC DNA]</scope>
    <source>
        <strain evidence="10">ATCC 51220 / DSM 2926 / LMG 16218 / CuHBu1</strain>
    </source>
</reference>
<dbReference type="InterPro" id="IPR018187">
    <property type="entry name" value="Asp/Glu_racemase_AS_1"/>
</dbReference>
<evidence type="ECO:0000313" key="9">
    <source>
        <dbReference type="EMBL" id="ADO82198.1"/>
    </source>
</evidence>
<sequence length="270" mass="30293">MDNRGIGVFDSGFGGLTVVKEIKKVLPGEKIYYFGDTARLPYGSKSKENIIHYSLEIAEFLKTKDIKALVVACNTASAFALDELKKHCSFPVIGVIEAGSRRALGITKNGKVGIIGTKGTVSSGVYDRSLSKGRKGIEVYSKPCPLFVPLVEEGMVQDEVTEIMIDRYLREFKNKVDSLIMGCTHYPLLEDEIKRYFEKYELEVVNPAVETALELEKLLAEKAILSKKSNGEIEFYVSDSPNHFKELGEMFLGEKIDRVEKINIEDYWRG</sequence>
<evidence type="ECO:0000256" key="4">
    <source>
        <dbReference type="ARBA" id="ARBA00022984"/>
    </source>
</evidence>
<evidence type="ECO:0000256" key="6">
    <source>
        <dbReference type="ARBA" id="ARBA00023316"/>
    </source>
</evidence>
<feature type="binding site" evidence="8">
    <location>
        <begin position="42"/>
        <end position="43"/>
    </location>
    <ligand>
        <name>substrate</name>
    </ligand>
</feature>
<name>E3HB47_ILYPC</name>
<accession>E3HB47</accession>
<dbReference type="UniPathway" id="UPA00219"/>
<dbReference type="SUPFAM" id="SSF53681">
    <property type="entry name" value="Aspartate/glutamate racemase"/>
    <property type="match status" value="2"/>
</dbReference>
<feature type="binding site" evidence="8">
    <location>
        <begin position="10"/>
        <end position="11"/>
    </location>
    <ligand>
        <name>substrate</name>
    </ligand>
</feature>
<dbReference type="eggNOG" id="COG0796">
    <property type="taxonomic scope" value="Bacteria"/>
</dbReference>
<evidence type="ECO:0000256" key="2">
    <source>
        <dbReference type="ARBA" id="ARBA00013090"/>
    </source>
</evidence>
<feature type="active site" description="Proton donor/acceptor" evidence="8">
    <location>
        <position position="183"/>
    </location>
</feature>
<keyword evidence="6 8" id="KW-0961">Cell wall biogenesis/degradation</keyword>
<dbReference type="AlphaFoldDB" id="E3HB47"/>
<dbReference type="GO" id="GO:0008360">
    <property type="term" value="P:regulation of cell shape"/>
    <property type="evidence" value="ECO:0007669"/>
    <property type="project" value="UniProtKB-KW"/>
</dbReference>
<feature type="active site" description="Proton donor/acceptor" evidence="8">
    <location>
        <position position="73"/>
    </location>
</feature>
<dbReference type="OrthoDB" id="9801055at2"/>
<dbReference type="RefSeq" id="WP_013386868.1">
    <property type="nucleotide sequence ID" value="NC_014632.1"/>
</dbReference>
<protein>
    <recommendedName>
        <fullName evidence="7 8">Glutamate racemase</fullName>
        <ecNumber evidence="2 8">5.1.1.3</ecNumber>
    </recommendedName>
</protein>
<dbReference type="KEGG" id="ipo:Ilyop_0410"/>
<comment type="similarity">
    <text evidence="8">Belongs to the aspartate/glutamate racemases family.</text>
</comment>
<evidence type="ECO:0000256" key="8">
    <source>
        <dbReference type="HAMAP-Rule" id="MF_00258"/>
    </source>
</evidence>
<evidence type="ECO:0000256" key="5">
    <source>
        <dbReference type="ARBA" id="ARBA00023235"/>
    </source>
</evidence>
<proteinExistence type="inferred from homology"/>
<dbReference type="InterPro" id="IPR004391">
    <property type="entry name" value="Glu_race"/>
</dbReference>
<dbReference type="NCBIfam" id="TIGR00067">
    <property type="entry name" value="glut_race"/>
    <property type="match status" value="1"/>
</dbReference>
<keyword evidence="3 8" id="KW-0133">Cell shape</keyword>
<dbReference type="STRING" id="572544.Ilyop_0410"/>
<comment type="function">
    <text evidence="8">Provides the (R)-glutamate required for cell wall biosynthesis.</text>
</comment>
<evidence type="ECO:0000256" key="3">
    <source>
        <dbReference type="ARBA" id="ARBA00022960"/>
    </source>
</evidence>
<evidence type="ECO:0000256" key="1">
    <source>
        <dbReference type="ARBA" id="ARBA00001602"/>
    </source>
</evidence>
<dbReference type="FunFam" id="3.40.50.1860:FF:000002">
    <property type="entry name" value="Glutamate racemase"/>
    <property type="match status" value="1"/>
</dbReference>
<dbReference type="PROSITE" id="PS00923">
    <property type="entry name" value="ASP_GLU_RACEMASE_1"/>
    <property type="match status" value="1"/>
</dbReference>
<dbReference type="PROSITE" id="PS00924">
    <property type="entry name" value="ASP_GLU_RACEMASE_2"/>
    <property type="match status" value="1"/>
</dbReference>
<dbReference type="InterPro" id="IPR015942">
    <property type="entry name" value="Asp/Glu/hydantoin_racemase"/>
</dbReference>
<dbReference type="Proteomes" id="UP000006875">
    <property type="component" value="Chromosome"/>
</dbReference>
<dbReference type="EMBL" id="CP002281">
    <property type="protein sequence ID" value="ADO82198.1"/>
    <property type="molecule type" value="Genomic_DNA"/>
</dbReference>
<dbReference type="InterPro" id="IPR001920">
    <property type="entry name" value="Asp/Glu_race"/>
</dbReference>
<keyword evidence="10" id="KW-1185">Reference proteome</keyword>
<keyword evidence="4 8" id="KW-0573">Peptidoglycan synthesis</keyword>
<dbReference type="GO" id="GO:0009252">
    <property type="term" value="P:peptidoglycan biosynthetic process"/>
    <property type="evidence" value="ECO:0007669"/>
    <property type="project" value="UniProtKB-UniRule"/>
</dbReference>
<dbReference type="InterPro" id="IPR033134">
    <property type="entry name" value="Asp/Glu_racemase_AS_2"/>
</dbReference>
<comment type="catalytic activity">
    <reaction evidence="1 8">
        <text>L-glutamate = D-glutamate</text>
        <dbReference type="Rhea" id="RHEA:12813"/>
        <dbReference type="ChEBI" id="CHEBI:29985"/>
        <dbReference type="ChEBI" id="CHEBI:29986"/>
        <dbReference type="EC" id="5.1.1.3"/>
    </reaction>
</comment>
<organism evidence="9 10">
    <name type="scientific">Ilyobacter polytropus (strain ATCC 51220 / DSM 2926 / LMG 16218 / CuHBu1)</name>
    <dbReference type="NCBI Taxonomy" id="572544"/>
    <lineage>
        <taxon>Bacteria</taxon>
        <taxon>Fusobacteriati</taxon>
        <taxon>Fusobacteriota</taxon>
        <taxon>Fusobacteriia</taxon>
        <taxon>Fusobacteriales</taxon>
        <taxon>Fusobacteriaceae</taxon>
        <taxon>Ilyobacter</taxon>
    </lineage>
</organism>
<dbReference type="Gene3D" id="3.40.50.1860">
    <property type="match status" value="2"/>
</dbReference>
<comment type="pathway">
    <text evidence="8">Cell wall biogenesis; peptidoglycan biosynthesis.</text>
</comment>
<feature type="binding site" evidence="8">
    <location>
        <begin position="74"/>
        <end position="75"/>
    </location>
    <ligand>
        <name>substrate</name>
    </ligand>
</feature>
<dbReference type="GO" id="GO:0008881">
    <property type="term" value="F:glutamate racemase activity"/>
    <property type="evidence" value="ECO:0007669"/>
    <property type="project" value="UniProtKB-UniRule"/>
</dbReference>
<dbReference type="GO" id="GO:0071555">
    <property type="term" value="P:cell wall organization"/>
    <property type="evidence" value="ECO:0007669"/>
    <property type="project" value="UniProtKB-KW"/>
</dbReference>
<dbReference type="HAMAP" id="MF_00258">
    <property type="entry name" value="Glu_racemase"/>
    <property type="match status" value="1"/>
</dbReference>
<feature type="binding site" evidence="8">
    <location>
        <begin position="184"/>
        <end position="185"/>
    </location>
    <ligand>
        <name>substrate</name>
    </ligand>
</feature>